<proteinExistence type="inferred from homology"/>
<evidence type="ECO:0000256" key="5">
    <source>
        <dbReference type="RuleBase" id="RU004404"/>
    </source>
</evidence>
<dbReference type="GO" id="GO:0006508">
    <property type="term" value="P:proteolysis"/>
    <property type="evidence" value="ECO:0007669"/>
    <property type="project" value="UniProtKB-KW"/>
</dbReference>
<keyword evidence="6" id="KW-0732">Signal</keyword>
<dbReference type="InterPro" id="IPR041489">
    <property type="entry name" value="PDZ_6"/>
</dbReference>
<dbReference type="Gene3D" id="3.30.750.44">
    <property type="match status" value="1"/>
</dbReference>
<dbReference type="GO" id="GO:0004175">
    <property type="term" value="F:endopeptidase activity"/>
    <property type="evidence" value="ECO:0007669"/>
    <property type="project" value="TreeGrafter"/>
</dbReference>
<dbReference type="InterPro" id="IPR005151">
    <property type="entry name" value="Tail-specific_protease"/>
</dbReference>
<dbReference type="NCBIfam" id="TIGR00225">
    <property type="entry name" value="prc"/>
    <property type="match status" value="1"/>
</dbReference>
<evidence type="ECO:0000313" key="8">
    <source>
        <dbReference type="EMBL" id="TCN72169.1"/>
    </source>
</evidence>
<evidence type="ECO:0000256" key="1">
    <source>
        <dbReference type="ARBA" id="ARBA00009179"/>
    </source>
</evidence>
<feature type="signal peptide" evidence="6">
    <location>
        <begin position="1"/>
        <end position="21"/>
    </location>
</feature>
<dbReference type="PANTHER" id="PTHR32060">
    <property type="entry name" value="TAIL-SPECIFIC PROTEASE"/>
    <property type="match status" value="1"/>
</dbReference>
<dbReference type="CDD" id="cd06782">
    <property type="entry name" value="cpPDZ_CPP-like"/>
    <property type="match status" value="1"/>
</dbReference>
<dbReference type="GO" id="GO:0007165">
    <property type="term" value="P:signal transduction"/>
    <property type="evidence" value="ECO:0007669"/>
    <property type="project" value="TreeGrafter"/>
</dbReference>
<dbReference type="SUPFAM" id="SSF52096">
    <property type="entry name" value="ClpP/crotonase"/>
    <property type="match status" value="1"/>
</dbReference>
<dbReference type="Gene3D" id="3.90.226.10">
    <property type="entry name" value="2-enoyl-CoA Hydratase, Chain A, domain 1"/>
    <property type="match status" value="1"/>
</dbReference>
<keyword evidence="2 5" id="KW-0645">Protease</keyword>
<dbReference type="InterPro" id="IPR004447">
    <property type="entry name" value="Peptidase_S41A"/>
</dbReference>
<evidence type="ECO:0000256" key="6">
    <source>
        <dbReference type="SAM" id="SignalP"/>
    </source>
</evidence>
<dbReference type="InterPro" id="IPR001478">
    <property type="entry name" value="PDZ"/>
</dbReference>
<name>A0A4R2F4U3_9BACT</name>
<comment type="similarity">
    <text evidence="1 5">Belongs to the peptidase S41A family.</text>
</comment>
<dbReference type="Pfam" id="PF17820">
    <property type="entry name" value="PDZ_6"/>
    <property type="match status" value="1"/>
</dbReference>
<dbReference type="Gene3D" id="2.30.42.10">
    <property type="match status" value="1"/>
</dbReference>
<keyword evidence="3 5" id="KW-0378">Hydrolase</keyword>
<protein>
    <submittedName>
        <fullName evidence="8">Carboxyl-terminal processing protease</fullName>
    </submittedName>
</protein>
<keyword evidence="9" id="KW-1185">Reference proteome</keyword>
<evidence type="ECO:0000256" key="3">
    <source>
        <dbReference type="ARBA" id="ARBA00022801"/>
    </source>
</evidence>
<dbReference type="SMART" id="SM00228">
    <property type="entry name" value="PDZ"/>
    <property type="match status" value="1"/>
</dbReference>
<dbReference type="Pfam" id="PF03572">
    <property type="entry name" value="Peptidase_S41"/>
    <property type="match status" value="1"/>
</dbReference>
<comment type="caution">
    <text evidence="8">The sequence shown here is derived from an EMBL/GenBank/DDBJ whole genome shotgun (WGS) entry which is preliminary data.</text>
</comment>
<evidence type="ECO:0000313" key="9">
    <source>
        <dbReference type="Proteomes" id="UP000294830"/>
    </source>
</evidence>
<dbReference type="InterPro" id="IPR029045">
    <property type="entry name" value="ClpP/crotonase-like_dom_sf"/>
</dbReference>
<organism evidence="8 9">
    <name type="scientific">Acetobacteroides hydrogenigenes</name>
    <dbReference type="NCBI Taxonomy" id="979970"/>
    <lineage>
        <taxon>Bacteria</taxon>
        <taxon>Pseudomonadati</taxon>
        <taxon>Bacteroidota</taxon>
        <taxon>Bacteroidia</taxon>
        <taxon>Bacteroidales</taxon>
        <taxon>Rikenellaceae</taxon>
        <taxon>Acetobacteroides</taxon>
    </lineage>
</organism>
<evidence type="ECO:0000256" key="4">
    <source>
        <dbReference type="ARBA" id="ARBA00022825"/>
    </source>
</evidence>
<dbReference type="PANTHER" id="PTHR32060:SF30">
    <property type="entry name" value="CARBOXY-TERMINAL PROCESSING PROTEASE CTPA"/>
    <property type="match status" value="1"/>
</dbReference>
<dbReference type="EMBL" id="SLWB01000002">
    <property type="protein sequence ID" value="TCN72169.1"/>
    <property type="molecule type" value="Genomic_DNA"/>
</dbReference>
<dbReference type="AlphaFoldDB" id="A0A4R2F4U3"/>
<dbReference type="SUPFAM" id="SSF50156">
    <property type="entry name" value="PDZ domain-like"/>
    <property type="match status" value="1"/>
</dbReference>
<dbReference type="Proteomes" id="UP000294830">
    <property type="component" value="Unassembled WGS sequence"/>
</dbReference>
<gene>
    <name evidence="8" type="ORF">CLV25_102132</name>
</gene>
<dbReference type="InterPro" id="IPR036034">
    <property type="entry name" value="PDZ_sf"/>
</dbReference>
<keyword evidence="4 5" id="KW-0720">Serine protease</keyword>
<sequence>MKNAKRYAAFAFIGVALFAMFSFTSPDKTSPNYNFAKSLEIFFNVLREINVFYVDQVKSEDMVKTAINEMLSTLDPYTTYIPDEDMEDFEFMTTGQYGGMGALIRKSGNYIEISEPYESFPAANAGLVAGDLLVGIDGKSIEKLDVSKVSAMLKGKPGSKMQLRVVKLRSKDTINVTITRQVIRIPAVPFYGMVKDKVGYIRFTNFTTDCSKEVKDALVNLKKQGATSIVLDLRGNPGGLLTEAVKVVNLFVPRGQLVVSTKGKIKEFDATYKTETEPVDTKIPLVVMVNSGSASASEIVSGALQDLDRAVVVGNRTFGKGLVQTTRPVGYNSQVKITTAKYYIPSGRCIQALDYTHRNADGSVGNVPDSLITAFKTKNGRVVYDGGGITPDVKVDLEQISKISISLIGRGLISDYINEYYVKHTEVPDIRSFKLADADYDEFVKFLENKEYDYTTQTDVLLKQLEEAAKRDKYYAHAEKELEVLKKQLSHDKKKDLVLFKEEIKSYLEDELIGRYHYQRGKIERSLITDPQVQQALKLAEDSKKAEALLAKK</sequence>
<dbReference type="PROSITE" id="PS50106">
    <property type="entry name" value="PDZ"/>
    <property type="match status" value="1"/>
</dbReference>
<feature type="chain" id="PRO_5020704144" evidence="6">
    <location>
        <begin position="22"/>
        <end position="553"/>
    </location>
</feature>
<evidence type="ECO:0000259" key="7">
    <source>
        <dbReference type="PROSITE" id="PS50106"/>
    </source>
</evidence>
<dbReference type="GO" id="GO:0008236">
    <property type="term" value="F:serine-type peptidase activity"/>
    <property type="evidence" value="ECO:0007669"/>
    <property type="project" value="UniProtKB-KW"/>
</dbReference>
<reference evidence="8 9" key="1">
    <citation type="submission" date="2019-03" db="EMBL/GenBank/DDBJ databases">
        <title>Genomic Encyclopedia of Archaeal and Bacterial Type Strains, Phase II (KMG-II): from individual species to whole genera.</title>
        <authorList>
            <person name="Goeker M."/>
        </authorList>
    </citation>
    <scope>NUCLEOTIDE SEQUENCE [LARGE SCALE GENOMIC DNA]</scope>
    <source>
        <strain evidence="8 9">RL-C</strain>
    </source>
</reference>
<dbReference type="CDD" id="cd07560">
    <property type="entry name" value="Peptidase_S41_CPP"/>
    <property type="match status" value="1"/>
</dbReference>
<accession>A0A4R2F4U3</accession>
<feature type="domain" description="PDZ" evidence="7">
    <location>
        <begin position="98"/>
        <end position="154"/>
    </location>
</feature>
<dbReference type="RefSeq" id="WP_207895580.1">
    <property type="nucleotide sequence ID" value="NZ_SLWB01000002.1"/>
</dbReference>
<dbReference type="GO" id="GO:0030288">
    <property type="term" value="C:outer membrane-bounded periplasmic space"/>
    <property type="evidence" value="ECO:0007669"/>
    <property type="project" value="TreeGrafter"/>
</dbReference>
<evidence type="ECO:0000256" key="2">
    <source>
        <dbReference type="ARBA" id="ARBA00022670"/>
    </source>
</evidence>
<dbReference type="SMART" id="SM00245">
    <property type="entry name" value="TSPc"/>
    <property type="match status" value="1"/>
</dbReference>